<sequence>MYQVKDPLLLRYYHRAKVYPKRNYFMKWIKAKPLAKITTQKVQRFVWQNIICRYRIPNSVVIDNGTQFISNTLREFYENL</sequence>
<keyword evidence="2" id="KW-1185">Reference proteome</keyword>
<accession>A0A371HAK3</accession>
<organism evidence="1 2">
    <name type="scientific">Mucuna pruriens</name>
    <name type="common">Velvet bean</name>
    <name type="synonym">Dolichos pruriens</name>
    <dbReference type="NCBI Taxonomy" id="157652"/>
    <lineage>
        <taxon>Eukaryota</taxon>
        <taxon>Viridiplantae</taxon>
        <taxon>Streptophyta</taxon>
        <taxon>Embryophyta</taxon>
        <taxon>Tracheophyta</taxon>
        <taxon>Spermatophyta</taxon>
        <taxon>Magnoliopsida</taxon>
        <taxon>eudicotyledons</taxon>
        <taxon>Gunneridae</taxon>
        <taxon>Pentapetalae</taxon>
        <taxon>rosids</taxon>
        <taxon>fabids</taxon>
        <taxon>Fabales</taxon>
        <taxon>Fabaceae</taxon>
        <taxon>Papilionoideae</taxon>
        <taxon>50 kb inversion clade</taxon>
        <taxon>NPAAA clade</taxon>
        <taxon>indigoferoid/millettioid clade</taxon>
        <taxon>Phaseoleae</taxon>
        <taxon>Mucuna</taxon>
    </lineage>
</organism>
<dbReference type="AlphaFoldDB" id="A0A371HAK3"/>
<dbReference type="InterPro" id="IPR012337">
    <property type="entry name" value="RNaseH-like_sf"/>
</dbReference>
<feature type="non-terminal residue" evidence="1">
    <location>
        <position position="1"/>
    </location>
</feature>
<dbReference type="InterPro" id="IPR036397">
    <property type="entry name" value="RNaseH_sf"/>
</dbReference>
<evidence type="ECO:0008006" key="3">
    <source>
        <dbReference type="Google" id="ProtNLM"/>
    </source>
</evidence>
<evidence type="ECO:0000313" key="1">
    <source>
        <dbReference type="EMBL" id="RDX99815.1"/>
    </source>
</evidence>
<dbReference type="Gene3D" id="3.30.420.10">
    <property type="entry name" value="Ribonuclease H-like superfamily/Ribonuclease H"/>
    <property type="match status" value="1"/>
</dbReference>
<dbReference type="GO" id="GO:0003676">
    <property type="term" value="F:nucleic acid binding"/>
    <property type="evidence" value="ECO:0007669"/>
    <property type="project" value="InterPro"/>
</dbReference>
<dbReference type="Proteomes" id="UP000257109">
    <property type="component" value="Unassembled WGS sequence"/>
</dbReference>
<proteinExistence type="predicted"/>
<name>A0A371HAK3_MUCPR</name>
<protein>
    <recommendedName>
        <fullName evidence="3">Integrase catalytic domain-containing protein</fullName>
    </recommendedName>
</protein>
<comment type="caution">
    <text evidence="1">The sequence shown here is derived from an EMBL/GenBank/DDBJ whole genome shotgun (WGS) entry which is preliminary data.</text>
</comment>
<evidence type="ECO:0000313" key="2">
    <source>
        <dbReference type="Proteomes" id="UP000257109"/>
    </source>
</evidence>
<dbReference type="SUPFAM" id="SSF53098">
    <property type="entry name" value="Ribonuclease H-like"/>
    <property type="match status" value="1"/>
</dbReference>
<gene>
    <name evidence="1" type="ORF">CR513_17056</name>
</gene>
<reference evidence="1" key="1">
    <citation type="submission" date="2018-05" db="EMBL/GenBank/DDBJ databases">
        <title>Draft genome of Mucuna pruriens seed.</title>
        <authorList>
            <person name="Nnadi N.E."/>
            <person name="Vos R."/>
            <person name="Hasami M.H."/>
            <person name="Devisetty U.K."/>
            <person name="Aguiy J.C."/>
        </authorList>
    </citation>
    <scope>NUCLEOTIDE SEQUENCE [LARGE SCALE GENOMIC DNA]</scope>
    <source>
        <strain evidence="1">JCA_2017</strain>
    </source>
</reference>
<dbReference type="OrthoDB" id="1433117at2759"/>
<dbReference type="EMBL" id="QJKJ01003124">
    <property type="protein sequence ID" value="RDX99815.1"/>
    <property type="molecule type" value="Genomic_DNA"/>
</dbReference>